<name>A0A8D4IZL5_9PAST</name>
<evidence type="ECO:0000313" key="7">
    <source>
        <dbReference type="EMBL" id="QDJ14370.1"/>
    </source>
</evidence>
<dbReference type="GO" id="GO:0016780">
    <property type="term" value="F:phosphotransferase activity, for other substituted phosphate groups"/>
    <property type="evidence" value="ECO:0007669"/>
    <property type="project" value="TreeGrafter"/>
</dbReference>
<evidence type="ECO:0000256" key="6">
    <source>
        <dbReference type="ARBA" id="ARBA00023136"/>
    </source>
</evidence>
<keyword evidence="3 7" id="KW-0808">Transferase</keyword>
<keyword evidence="6" id="KW-0472">Membrane</keyword>
<keyword evidence="4" id="KW-0812">Transmembrane</keyword>
<dbReference type="AlphaFoldDB" id="A0A8D4IZL5"/>
<evidence type="ECO:0000313" key="8">
    <source>
        <dbReference type="Proteomes" id="UP000955338"/>
    </source>
</evidence>
<gene>
    <name evidence="7" type="ORF">CEP48_02590</name>
</gene>
<evidence type="ECO:0000256" key="2">
    <source>
        <dbReference type="ARBA" id="ARBA00006464"/>
    </source>
</evidence>
<evidence type="ECO:0000256" key="3">
    <source>
        <dbReference type="ARBA" id="ARBA00022679"/>
    </source>
</evidence>
<protein>
    <submittedName>
        <fullName evidence="7">Glycosyl transferase</fullName>
    </submittedName>
</protein>
<dbReference type="InterPro" id="IPR017475">
    <property type="entry name" value="EPS_sugar_tfrase"/>
</dbReference>
<evidence type="ECO:0000256" key="1">
    <source>
        <dbReference type="ARBA" id="ARBA00004141"/>
    </source>
</evidence>
<keyword evidence="8" id="KW-1185">Reference proteome</keyword>
<keyword evidence="5" id="KW-1133">Transmembrane helix</keyword>
<dbReference type="NCBIfam" id="TIGR03025">
    <property type="entry name" value="EPS_sugtrans"/>
    <property type="match status" value="1"/>
</dbReference>
<dbReference type="PANTHER" id="PTHR30576:SF0">
    <property type="entry name" value="UNDECAPRENYL-PHOSPHATE N-ACETYLGALACTOSAMINYL 1-PHOSPHATE TRANSFERASE-RELATED"/>
    <property type="match status" value="1"/>
</dbReference>
<comment type="subcellular location">
    <subcellularLocation>
        <location evidence="1">Membrane</location>
        <topology evidence="1">Multi-pass membrane protein</topology>
    </subcellularLocation>
</comment>
<dbReference type="EMBL" id="CP022011">
    <property type="protein sequence ID" value="QDJ14370.1"/>
    <property type="molecule type" value="Genomic_DNA"/>
</dbReference>
<dbReference type="Proteomes" id="UP000955338">
    <property type="component" value="Chromosome"/>
</dbReference>
<dbReference type="Pfam" id="PF02397">
    <property type="entry name" value="Bac_transf"/>
    <property type="match status" value="1"/>
</dbReference>
<dbReference type="RefSeq" id="WP_261919550.1">
    <property type="nucleotide sequence ID" value="NZ_CP022011.1"/>
</dbReference>
<proteinExistence type="inferred from homology"/>
<dbReference type="InterPro" id="IPR003362">
    <property type="entry name" value="Bact_transf"/>
</dbReference>
<dbReference type="GO" id="GO:0016020">
    <property type="term" value="C:membrane"/>
    <property type="evidence" value="ECO:0007669"/>
    <property type="project" value="UniProtKB-SubCell"/>
</dbReference>
<comment type="similarity">
    <text evidence="2">Belongs to the bacterial sugar transferase family.</text>
</comment>
<sequence length="429" mass="49587">MNSTQFIINKRHYRWYEQLCISWIIQVILAIGIIDIIPAIILWGKESILQPNEPQLNSIIIVGIILLSIILTLRVLTRYPGNKSASFILSSIGGLYSVGLFILWGLRIQYSVYLISFSFVLTLLFCFLGYFLLKRLIIPKIAYIPLGDIEELIKIKNIIWVRLDDQFTNHSINIDAVAVDLYSPNLTVEWQKFLAFCTLNSIPVYNSAQLRESLTGRVRIRHIYENNLGQLLPSPFYFFIKRLIDIILVLISLPFVIPVMVLTAILIKLESKGDILFTQKRVGQKGKEFTIFKFRSMCMDSEKLGAKLADVNDVRITRIGRFIRKTRIDELPQFFNVLKGDMSLIGPRPEQLVFVQQFEKEIPFYSYRHIVKPGISGWAQVMQGYAGNTEDTKLKIEYDLYYIKNFSLWLDILIVFKTIKTMLTGFGSR</sequence>
<organism evidence="7 8">
    <name type="scientific">Mergibacter septicus</name>
    <dbReference type="NCBI Taxonomy" id="221402"/>
    <lineage>
        <taxon>Bacteria</taxon>
        <taxon>Pseudomonadati</taxon>
        <taxon>Pseudomonadota</taxon>
        <taxon>Gammaproteobacteria</taxon>
        <taxon>Pasteurellales</taxon>
        <taxon>Pasteurellaceae</taxon>
        <taxon>Mergibacter</taxon>
    </lineage>
</organism>
<evidence type="ECO:0000256" key="4">
    <source>
        <dbReference type="ARBA" id="ARBA00022692"/>
    </source>
</evidence>
<evidence type="ECO:0000256" key="5">
    <source>
        <dbReference type="ARBA" id="ARBA00022989"/>
    </source>
</evidence>
<accession>A0A8D4IZL5</accession>
<dbReference type="PANTHER" id="PTHR30576">
    <property type="entry name" value="COLANIC BIOSYNTHESIS UDP-GLUCOSE LIPID CARRIER TRANSFERASE"/>
    <property type="match status" value="1"/>
</dbReference>
<reference evidence="7" key="1">
    <citation type="submission" date="2017-06" db="EMBL/GenBank/DDBJ databases">
        <title>Genome sequencing of pathogenic and non-pathogenic strains within Bisgaard taxon 40.</title>
        <authorList>
            <person name="Ladner J.T."/>
            <person name="Lovett S.P."/>
            <person name="Koroleva G."/>
            <person name="Lorch J.M."/>
        </authorList>
    </citation>
    <scope>NUCLEOTIDE SEQUENCE</scope>
    <source>
        <strain evidence="7">27576-1-I1</strain>
    </source>
</reference>